<dbReference type="AlphaFoldDB" id="A0A8D8PI98"/>
<accession>A0A8D8PI98</accession>
<dbReference type="EMBL" id="HBUE01350751">
    <property type="protein sequence ID" value="CAG6602976.1"/>
    <property type="molecule type" value="Transcribed_RNA"/>
</dbReference>
<reference evidence="2" key="1">
    <citation type="submission" date="2021-05" db="EMBL/GenBank/DDBJ databases">
        <authorList>
            <person name="Alioto T."/>
            <person name="Alioto T."/>
            <person name="Gomez Garrido J."/>
        </authorList>
    </citation>
    <scope>NUCLEOTIDE SEQUENCE</scope>
</reference>
<protein>
    <submittedName>
        <fullName evidence="2">(northern house mosquito) hypothetical protein</fullName>
    </submittedName>
</protein>
<keyword evidence="1" id="KW-0812">Transmembrane</keyword>
<name>A0A8D8PI98_CULPI</name>
<evidence type="ECO:0000256" key="1">
    <source>
        <dbReference type="SAM" id="Phobius"/>
    </source>
</evidence>
<feature type="transmembrane region" description="Helical" evidence="1">
    <location>
        <begin position="50"/>
        <end position="78"/>
    </location>
</feature>
<feature type="transmembrane region" description="Helical" evidence="1">
    <location>
        <begin position="84"/>
        <end position="105"/>
    </location>
</feature>
<sequence>MYNKKQCLKLLPLSHECFPVPQRPGPILRDAPTAAAATVLLVHFLRRHRFLVLAIIFVFLLDRVVSVVVVVLPIITGWRRLRSGVMMAGLYVPLTIGNVVVVVVVDR</sequence>
<proteinExistence type="predicted"/>
<organism evidence="2">
    <name type="scientific">Culex pipiens</name>
    <name type="common">House mosquito</name>
    <dbReference type="NCBI Taxonomy" id="7175"/>
    <lineage>
        <taxon>Eukaryota</taxon>
        <taxon>Metazoa</taxon>
        <taxon>Ecdysozoa</taxon>
        <taxon>Arthropoda</taxon>
        <taxon>Hexapoda</taxon>
        <taxon>Insecta</taxon>
        <taxon>Pterygota</taxon>
        <taxon>Neoptera</taxon>
        <taxon>Endopterygota</taxon>
        <taxon>Diptera</taxon>
        <taxon>Nematocera</taxon>
        <taxon>Culicoidea</taxon>
        <taxon>Culicidae</taxon>
        <taxon>Culicinae</taxon>
        <taxon>Culicini</taxon>
        <taxon>Culex</taxon>
        <taxon>Culex</taxon>
    </lineage>
</organism>
<keyword evidence="1" id="KW-0472">Membrane</keyword>
<evidence type="ECO:0000313" key="2">
    <source>
        <dbReference type="EMBL" id="CAG6602976.1"/>
    </source>
</evidence>
<keyword evidence="1" id="KW-1133">Transmembrane helix</keyword>
<dbReference type="EMBL" id="HBUE01243651">
    <property type="protein sequence ID" value="CAG6550682.1"/>
    <property type="molecule type" value="Transcribed_RNA"/>
</dbReference>